<dbReference type="Proteomes" id="UP001576774">
    <property type="component" value="Unassembled WGS sequence"/>
</dbReference>
<comment type="caution">
    <text evidence="2">The sequence shown here is derived from an EMBL/GenBank/DDBJ whole genome shotgun (WGS) entry which is preliminary data.</text>
</comment>
<feature type="non-terminal residue" evidence="2">
    <location>
        <position position="1"/>
    </location>
</feature>
<dbReference type="InterPro" id="IPR052715">
    <property type="entry name" value="RAYT_transposase"/>
</dbReference>
<dbReference type="Gene3D" id="3.30.70.1290">
    <property type="entry name" value="Transposase IS200-like"/>
    <property type="match status" value="1"/>
</dbReference>
<dbReference type="InterPro" id="IPR036515">
    <property type="entry name" value="Transposase_17_sf"/>
</dbReference>
<organism evidence="2 3">
    <name type="scientific">Floridaenema aerugineum BLCC-F46</name>
    <dbReference type="NCBI Taxonomy" id="3153654"/>
    <lineage>
        <taxon>Bacteria</taxon>
        <taxon>Bacillati</taxon>
        <taxon>Cyanobacteriota</taxon>
        <taxon>Cyanophyceae</taxon>
        <taxon>Oscillatoriophycideae</taxon>
        <taxon>Aerosakkonematales</taxon>
        <taxon>Aerosakkonemataceae</taxon>
        <taxon>Floridanema</taxon>
        <taxon>Floridanema aerugineum</taxon>
    </lineage>
</organism>
<sequence length="218" mass="25998">FSATVALKRNNVLLALLSTKLIMYIYRKLTPEQRVKLVEERLAKGYPPHSPPHPVQDAEFYHITVSCFEHKCRINTQERRHQILDIIFNKFILDGIEIDAWVVLPNHYHLLVRNINISRLSVLFRSIHGPLARQWNLEDNITGKVWCSFSDRAIRSERHYYTTINYIHYNPVKHGWAKSPYDWSSSSVHWYLEYQGREWLRSTWVEYPVKDYGKGWDD</sequence>
<dbReference type="SUPFAM" id="SSF143422">
    <property type="entry name" value="Transposase IS200-like"/>
    <property type="match status" value="1"/>
</dbReference>
<evidence type="ECO:0000313" key="3">
    <source>
        <dbReference type="Proteomes" id="UP001576774"/>
    </source>
</evidence>
<gene>
    <name evidence="2" type="ORF">ACE1CC_35985</name>
</gene>
<dbReference type="PANTHER" id="PTHR36966">
    <property type="entry name" value="REP-ASSOCIATED TYROSINE TRANSPOSASE"/>
    <property type="match status" value="1"/>
</dbReference>
<dbReference type="SMART" id="SM01321">
    <property type="entry name" value="Y1_Tnp"/>
    <property type="match status" value="1"/>
</dbReference>
<proteinExistence type="predicted"/>
<evidence type="ECO:0000259" key="1">
    <source>
        <dbReference type="SMART" id="SM01321"/>
    </source>
</evidence>
<dbReference type="EMBL" id="JBHFNQ010000266">
    <property type="protein sequence ID" value="MFB2882278.1"/>
    <property type="molecule type" value="Genomic_DNA"/>
</dbReference>
<reference evidence="2 3" key="1">
    <citation type="submission" date="2024-09" db="EMBL/GenBank/DDBJ databases">
        <title>Floridaenema gen nov. (Aerosakkonemataceae, Aerosakkonematales ord. nov., Cyanobacteria) from benthic tropical and subtropical fresh waters, with the description of four new species.</title>
        <authorList>
            <person name="Moretto J.A."/>
            <person name="Berthold D.E."/>
            <person name="Lefler F.W."/>
            <person name="Huang I.-S."/>
            <person name="Laughinghouse H. IV."/>
        </authorList>
    </citation>
    <scope>NUCLEOTIDE SEQUENCE [LARGE SCALE GENOMIC DNA]</scope>
    <source>
        <strain evidence="2 3">BLCC-F46</strain>
    </source>
</reference>
<name>A0ABV4XHJ7_9CYAN</name>
<keyword evidence="3" id="KW-1185">Reference proteome</keyword>
<evidence type="ECO:0000313" key="2">
    <source>
        <dbReference type="EMBL" id="MFB2882278.1"/>
    </source>
</evidence>
<dbReference type="PANTHER" id="PTHR36966:SF1">
    <property type="entry name" value="REP-ASSOCIATED TYROSINE TRANSPOSASE"/>
    <property type="match status" value="1"/>
</dbReference>
<dbReference type="NCBIfam" id="NF047646">
    <property type="entry name" value="REP_Tyr_transpos"/>
    <property type="match status" value="1"/>
</dbReference>
<accession>A0ABV4XHJ7</accession>
<protein>
    <submittedName>
        <fullName evidence="2">Transposase</fullName>
    </submittedName>
</protein>
<dbReference type="InterPro" id="IPR002686">
    <property type="entry name" value="Transposase_17"/>
</dbReference>
<dbReference type="RefSeq" id="WP_413275233.1">
    <property type="nucleotide sequence ID" value="NZ_JBHFNQ010000266.1"/>
</dbReference>
<feature type="domain" description="Transposase IS200-like" evidence="1">
    <location>
        <begin position="56"/>
        <end position="170"/>
    </location>
</feature>